<evidence type="ECO:0000256" key="5">
    <source>
        <dbReference type="ARBA" id="ARBA00022840"/>
    </source>
</evidence>
<sequence length="643" mass="74116">MSCEIVDGIRDKKHVLVEAGVGIGKSFAYIVPVLYYNKVYGKPVVIATSTIALQEQLIHDIDKIMDMLNYDVEVLIAKGQNHFLCKKRFDEYFTPKFIQEKEEHQIIYEAVSRFGYEKADWSIPIPDGIWNRVNVKEYNPQFCKDKCSYCSSCHYHNLRRKMIYTDGIIVCNQDLLTVNMNKKANYRKQLMSEDVGIIVIDEVHNLESKVRSSVTSCISLNQLKDSMYEAGKAVNSFDISFTKKMEQADALIDDVFKSLLKQMDEQDRKAAQMGQDIDRYYVRNIDTNFVRLKKLLDEIQFEAAMSFGDFIGDRNRKNFDEEIEMLEDNVAFLASAIKRNNSEDIFWLERDNGSRGIMGVRLYKCPKEVDKITRNIMFSDSDLPVILTSATITSGKNEDYIKSYAYFINNTGLPIDNSLICEPKISPFNYDEHAMIYYTEHLPHPTKERGKFIEEGVKEITKLLQISNGKALILFTAKTDMYEVYNKLKQENLPFEIIMQKGNSKQSETLEKFRNDTNSVLLGTGSYWEGINIEGVSLSHVIIFKLPFPVREPIIDYKYEQSKGDGLMKVSVPEMVIKLKQGIGRLIRSEQDRGIVSIVDSRVGDQSKAPYRKIIWESLPIKNRTSSIEEITKFYNEVVEVNL</sequence>
<dbReference type="Proteomes" id="UP000501069">
    <property type="component" value="Chromosome"/>
</dbReference>
<dbReference type="InterPro" id="IPR045028">
    <property type="entry name" value="DinG/Rad3-like"/>
</dbReference>
<keyword evidence="2" id="KW-0547">Nucleotide-binding</keyword>
<evidence type="ECO:0000256" key="2">
    <source>
        <dbReference type="ARBA" id="ARBA00022741"/>
    </source>
</evidence>
<evidence type="ECO:0000256" key="6">
    <source>
        <dbReference type="ARBA" id="ARBA00023004"/>
    </source>
</evidence>
<accession>A0A1I2VRZ7</accession>
<dbReference type="GO" id="GO:0003677">
    <property type="term" value="F:DNA binding"/>
    <property type="evidence" value="ECO:0007669"/>
    <property type="project" value="UniProtKB-KW"/>
</dbReference>
<dbReference type="GO" id="GO:0005524">
    <property type="term" value="F:ATP binding"/>
    <property type="evidence" value="ECO:0007669"/>
    <property type="project" value="UniProtKB-KW"/>
</dbReference>
<reference evidence="12 17" key="3">
    <citation type="journal article" date="2020" name="Cell Host Microbe">
        <title>Functional and Genomic Variation between Human-Derived Isolates of Lachnospiraceae Reveals Inter- and Intra-Species Diversity.</title>
        <authorList>
            <person name="Sorbara M.T."/>
            <person name="Littmann E.R."/>
            <person name="Fontana E."/>
            <person name="Moody T.U."/>
            <person name="Kohout C.E."/>
            <person name="Gjonbalaj M."/>
            <person name="Eaton V."/>
            <person name="Seok R."/>
            <person name="Leiner I.M."/>
            <person name="Pamer E.G."/>
        </authorList>
    </citation>
    <scope>NUCLEOTIDE SEQUENCE [LARGE SCALE GENOMIC DNA]</scope>
    <source>
        <strain evidence="12 17">MSK.2.26</strain>
    </source>
</reference>
<organism evidence="14 15">
    <name type="scientific">Enterocloster clostridioformis</name>
    <dbReference type="NCBI Taxonomy" id="1531"/>
    <lineage>
        <taxon>Bacteria</taxon>
        <taxon>Bacillati</taxon>
        <taxon>Bacillota</taxon>
        <taxon>Clostridia</taxon>
        <taxon>Lachnospirales</taxon>
        <taxon>Lachnospiraceae</taxon>
        <taxon>Enterocloster</taxon>
    </lineage>
</organism>
<evidence type="ECO:0000313" key="14">
    <source>
        <dbReference type="EMBL" id="SEU13117.1"/>
    </source>
</evidence>
<dbReference type="PANTHER" id="PTHR11472">
    <property type="entry name" value="DNA REPAIR DEAD HELICASE RAD3/XP-D SUBFAMILY MEMBER"/>
    <property type="match status" value="1"/>
</dbReference>
<protein>
    <submittedName>
        <fullName evidence="12 14">ATP-dependent DNA helicase</fullName>
    </submittedName>
</protein>
<keyword evidence="7" id="KW-0411">Iron-sulfur</keyword>
<proteinExistence type="inferred from homology"/>
<keyword evidence="3" id="KW-0378">Hydrolase</keyword>
<dbReference type="GO" id="GO:0051536">
    <property type="term" value="F:iron-sulfur cluster binding"/>
    <property type="evidence" value="ECO:0007669"/>
    <property type="project" value="UniProtKB-KW"/>
</dbReference>
<dbReference type="EMBL" id="JAAISW010000031">
    <property type="protein sequence ID" value="NSJ45178.1"/>
    <property type="molecule type" value="Genomic_DNA"/>
</dbReference>
<keyword evidence="1" id="KW-0479">Metal-binding</keyword>
<dbReference type="PANTHER" id="PTHR11472:SF34">
    <property type="entry name" value="REGULATOR OF TELOMERE ELONGATION HELICASE 1"/>
    <property type="match status" value="1"/>
</dbReference>
<gene>
    <name evidence="13" type="ORF">FOC47_13880</name>
    <name evidence="12" type="ORF">G5B26_16635</name>
    <name evidence="14" type="ORF">SAMN05216521_106524</name>
</gene>
<evidence type="ECO:0000313" key="13">
    <source>
        <dbReference type="EMBL" id="QIX94060.1"/>
    </source>
</evidence>
<name>A0A1I2VRZ7_9FIRM</name>
<dbReference type="Proteomes" id="UP000182121">
    <property type="component" value="Unassembled WGS sequence"/>
</dbReference>
<dbReference type="GO" id="GO:0003678">
    <property type="term" value="F:DNA helicase activity"/>
    <property type="evidence" value="ECO:0007669"/>
    <property type="project" value="InterPro"/>
</dbReference>
<evidence type="ECO:0000256" key="9">
    <source>
        <dbReference type="ARBA" id="ARBA00023235"/>
    </source>
</evidence>
<dbReference type="EMBL" id="CP050964">
    <property type="protein sequence ID" value="QIX94060.1"/>
    <property type="molecule type" value="Genomic_DNA"/>
</dbReference>
<dbReference type="SUPFAM" id="SSF52540">
    <property type="entry name" value="P-loop containing nucleoside triphosphate hydrolases"/>
    <property type="match status" value="1"/>
</dbReference>
<dbReference type="InterPro" id="IPR011545">
    <property type="entry name" value="DEAD/DEAH_box_helicase_dom"/>
</dbReference>
<dbReference type="PROSITE" id="PS00690">
    <property type="entry name" value="DEAH_ATP_HELICASE"/>
    <property type="match status" value="1"/>
</dbReference>
<evidence type="ECO:0000256" key="10">
    <source>
        <dbReference type="ARBA" id="ARBA00038058"/>
    </source>
</evidence>
<evidence type="ECO:0000313" key="12">
    <source>
        <dbReference type="EMBL" id="NSJ45178.1"/>
    </source>
</evidence>
<keyword evidence="6" id="KW-0408">Iron</keyword>
<dbReference type="InterPro" id="IPR010614">
    <property type="entry name" value="RAD3-like_helicase_DEAD"/>
</dbReference>
<keyword evidence="8" id="KW-0238">DNA-binding</keyword>
<dbReference type="InterPro" id="IPR027417">
    <property type="entry name" value="P-loop_NTPase"/>
</dbReference>
<keyword evidence="4 14" id="KW-0347">Helicase</keyword>
<evidence type="ECO:0000256" key="8">
    <source>
        <dbReference type="ARBA" id="ARBA00023125"/>
    </source>
</evidence>
<evidence type="ECO:0000313" key="17">
    <source>
        <dbReference type="Proteomes" id="UP000719916"/>
    </source>
</evidence>
<dbReference type="Gene3D" id="3.40.50.300">
    <property type="entry name" value="P-loop containing nucleotide triphosphate hydrolases"/>
    <property type="match status" value="2"/>
</dbReference>
<keyword evidence="9" id="KW-0413">Isomerase</keyword>
<dbReference type="InterPro" id="IPR002464">
    <property type="entry name" value="DNA/RNA_helicase_DEAH_CS"/>
</dbReference>
<dbReference type="EMBL" id="FOIO01000065">
    <property type="protein sequence ID" value="SEU13117.1"/>
    <property type="molecule type" value="Genomic_DNA"/>
</dbReference>
<dbReference type="Pfam" id="PF13307">
    <property type="entry name" value="Helicase_C_2"/>
    <property type="match status" value="1"/>
</dbReference>
<reference evidence="12" key="4">
    <citation type="submission" date="2020-02" db="EMBL/GenBank/DDBJ databases">
        <authorList>
            <person name="Littmann E."/>
            <person name="Sorbara M."/>
        </authorList>
    </citation>
    <scope>NUCLEOTIDE SEQUENCE</scope>
    <source>
        <strain evidence="12">MSK.2.26</strain>
    </source>
</reference>
<dbReference type="Pfam" id="PF06733">
    <property type="entry name" value="DEAD_2"/>
    <property type="match status" value="1"/>
</dbReference>
<dbReference type="Proteomes" id="UP000719916">
    <property type="component" value="Unassembled WGS sequence"/>
</dbReference>
<dbReference type="SMART" id="SM00491">
    <property type="entry name" value="HELICc2"/>
    <property type="match status" value="1"/>
</dbReference>
<evidence type="ECO:0000256" key="7">
    <source>
        <dbReference type="ARBA" id="ARBA00023014"/>
    </source>
</evidence>
<dbReference type="InterPro" id="IPR006555">
    <property type="entry name" value="ATP-dep_Helicase_C"/>
</dbReference>
<dbReference type="GO" id="GO:0046872">
    <property type="term" value="F:metal ion binding"/>
    <property type="evidence" value="ECO:0007669"/>
    <property type="project" value="UniProtKB-KW"/>
</dbReference>
<dbReference type="Pfam" id="PF00270">
    <property type="entry name" value="DEAD"/>
    <property type="match status" value="1"/>
</dbReference>
<keyword evidence="5" id="KW-0067">ATP-binding</keyword>
<evidence type="ECO:0000256" key="3">
    <source>
        <dbReference type="ARBA" id="ARBA00022801"/>
    </source>
</evidence>
<dbReference type="GO" id="GO:0016818">
    <property type="term" value="F:hydrolase activity, acting on acid anhydrides, in phosphorus-containing anhydrides"/>
    <property type="evidence" value="ECO:0007669"/>
    <property type="project" value="InterPro"/>
</dbReference>
<evidence type="ECO:0000313" key="15">
    <source>
        <dbReference type="Proteomes" id="UP000182121"/>
    </source>
</evidence>
<reference evidence="13 16" key="2">
    <citation type="submission" date="2019-11" db="EMBL/GenBank/DDBJ databases">
        <title>FDA dAtabase for Regulatory Grade micrObial Sequences (FDA-ARGOS): Supporting development and validation of Infectious Disease Dx tests.</title>
        <authorList>
            <person name="Turner S."/>
            <person name="Byrd R."/>
            <person name="Tallon L."/>
            <person name="Sadzewicz L."/>
            <person name="Vavikolanu K."/>
            <person name="Mehta A."/>
            <person name="Aluvathingal J."/>
            <person name="Nadendla S."/>
            <person name="Myers T."/>
            <person name="Yan Y."/>
            <person name="Sichtig H."/>
        </authorList>
    </citation>
    <scope>NUCLEOTIDE SEQUENCE [LARGE SCALE GENOMIC DNA]</scope>
    <source>
        <strain evidence="13 16">FDAARGOS_739</strain>
    </source>
</reference>
<reference evidence="14 15" key="1">
    <citation type="submission" date="2016-10" db="EMBL/GenBank/DDBJ databases">
        <authorList>
            <person name="Varghese N."/>
            <person name="Submissions S."/>
        </authorList>
    </citation>
    <scope>NUCLEOTIDE SEQUENCE [LARGE SCALE GENOMIC DNA]</scope>
    <source>
        <strain evidence="14 15">NLAE-zl-C196</strain>
    </source>
</reference>
<dbReference type="PROSITE" id="PS51193">
    <property type="entry name" value="HELICASE_ATP_BIND_2"/>
    <property type="match status" value="1"/>
</dbReference>
<dbReference type="GO" id="GO:0006139">
    <property type="term" value="P:nucleobase-containing compound metabolic process"/>
    <property type="evidence" value="ECO:0007669"/>
    <property type="project" value="InterPro"/>
</dbReference>
<dbReference type="InterPro" id="IPR014013">
    <property type="entry name" value="Helic_SF1/SF2_ATP-bd_DinG/Rad3"/>
</dbReference>
<comment type="similarity">
    <text evidence="10">Belongs to the helicase family. DinG subfamily.</text>
</comment>
<evidence type="ECO:0000259" key="11">
    <source>
        <dbReference type="PROSITE" id="PS51193"/>
    </source>
</evidence>
<evidence type="ECO:0000256" key="1">
    <source>
        <dbReference type="ARBA" id="ARBA00022723"/>
    </source>
</evidence>
<evidence type="ECO:0000256" key="4">
    <source>
        <dbReference type="ARBA" id="ARBA00022806"/>
    </source>
</evidence>
<feature type="domain" description="Helicase ATP-binding" evidence="11">
    <location>
        <begin position="1"/>
        <end position="271"/>
    </location>
</feature>
<dbReference type="AlphaFoldDB" id="A0A1I2VRZ7"/>
<evidence type="ECO:0000313" key="16">
    <source>
        <dbReference type="Proteomes" id="UP000501069"/>
    </source>
</evidence>